<evidence type="ECO:0000313" key="4">
    <source>
        <dbReference type="Proteomes" id="UP000739565"/>
    </source>
</evidence>
<keyword evidence="4" id="KW-1185">Reference proteome</keyword>
<dbReference type="AlphaFoldDB" id="A0A953N7C9"/>
<evidence type="ECO:0000256" key="2">
    <source>
        <dbReference type="SAM" id="SignalP"/>
    </source>
</evidence>
<organism evidence="3 4">
    <name type="scientific">Zwartia hollandica</name>
    <dbReference type="NCBI Taxonomy" id="324606"/>
    <lineage>
        <taxon>Bacteria</taxon>
        <taxon>Pseudomonadati</taxon>
        <taxon>Pseudomonadota</taxon>
        <taxon>Betaproteobacteria</taxon>
        <taxon>Burkholderiales</taxon>
        <taxon>Alcaligenaceae</taxon>
        <taxon>Zwartia</taxon>
    </lineage>
</organism>
<gene>
    <name evidence="3" type="ORF">KZZ10_06370</name>
</gene>
<keyword evidence="2" id="KW-0732">Signal</keyword>
<comment type="caution">
    <text evidence="3">The sequence shown here is derived from an EMBL/GenBank/DDBJ whole genome shotgun (WGS) entry which is preliminary data.</text>
</comment>
<dbReference type="SUPFAM" id="SSF56935">
    <property type="entry name" value="Porins"/>
    <property type="match status" value="1"/>
</dbReference>
<dbReference type="Proteomes" id="UP000739565">
    <property type="component" value="Unassembled WGS sequence"/>
</dbReference>
<dbReference type="Gene3D" id="2.40.160.10">
    <property type="entry name" value="Porin"/>
    <property type="match status" value="1"/>
</dbReference>
<proteinExistence type="predicted"/>
<reference evidence="3" key="1">
    <citation type="submission" date="2021-07" db="EMBL/GenBank/DDBJ databases">
        <title>New genus and species of the family Alcaligenaceae.</title>
        <authorList>
            <person name="Hahn M.W."/>
        </authorList>
    </citation>
    <scope>NUCLEOTIDE SEQUENCE</scope>
    <source>
        <strain evidence="3">LF4-65</strain>
    </source>
</reference>
<dbReference type="EMBL" id="JAHXRI010000006">
    <property type="protein sequence ID" value="MBZ1350267.1"/>
    <property type="molecule type" value="Genomic_DNA"/>
</dbReference>
<feature type="coiled-coil region" evidence="1">
    <location>
        <begin position="40"/>
        <end position="67"/>
    </location>
</feature>
<sequence length="512" mass="54829">MQKLTALNRTLVALGLIAALTLPSASFSQSASAADIAKLQESLQAMRDAYEQRINALEQKITTLQQQNAKAATPRAAVTPANSAKPSTATLPTAVITQAPQTPAAASTASTAIPAVAPAPTMARGVVLPKVGAFTPEISLILDGKYSAQSQNPESLRRGFIPSGGESVPRGFSLGESEFAFAGTVDNLFRAEARLVLGQDGTDFSVALEEAFFETINLPAGLKVKAGKFFSNVGYLNNKHPHEWDFVDLPLAYKAFFGGQLNNTGGQLSWVAPLDNMYLRFGAEIGQGMHYPNSNNFNENKPRLGTIFAKLGGDVGTTASWQGGLSYVGASTGGRPSISSLNDTDTFDFSGNTNILIADFVYKWIPKAGQSFKLQGEAFWNTQKGTATINTAVPYGACESGSCTGNPYNNTQSGFYVQGIYQFMPNWRVGYRFDQLYGGNSNYGFGSGTFAGSALESWNPTRNTVMLDWANSENSMFRLQLATDTSYGPGKTNNQVFLQYIMSLGAHGAHKF</sequence>
<evidence type="ECO:0000256" key="1">
    <source>
        <dbReference type="SAM" id="Coils"/>
    </source>
</evidence>
<accession>A0A953N7C9</accession>
<feature type="chain" id="PRO_5038106873" description="Porin" evidence="2">
    <location>
        <begin position="34"/>
        <end position="512"/>
    </location>
</feature>
<evidence type="ECO:0008006" key="5">
    <source>
        <dbReference type="Google" id="ProtNLM"/>
    </source>
</evidence>
<evidence type="ECO:0000313" key="3">
    <source>
        <dbReference type="EMBL" id="MBZ1350267.1"/>
    </source>
</evidence>
<name>A0A953N7C9_9BURK</name>
<feature type="signal peptide" evidence="2">
    <location>
        <begin position="1"/>
        <end position="33"/>
    </location>
</feature>
<dbReference type="InterPro" id="IPR023614">
    <property type="entry name" value="Porin_dom_sf"/>
</dbReference>
<protein>
    <recommendedName>
        <fullName evidence="5">Porin</fullName>
    </recommendedName>
</protein>
<dbReference type="RefSeq" id="WP_259660649.1">
    <property type="nucleotide sequence ID" value="NZ_JAHXRI010000006.1"/>
</dbReference>
<keyword evidence="1" id="KW-0175">Coiled coil</keyword>